<sequence length="104" mass="11564">MHPILKDWLQNLGCLLPIGFFGFCMAFIVHWVATETGPARLLIIWQAKLLEGQHSPRITMAVFLLPTILGAWLLSIGCRRVLTRLGAYDRPANNAGFKGPNGHI</sequence>
<comment type="caution">
    <text evidence="2">The sequence shown here is derived from an EMBL/GenBank/DDBJ whole genome shotgun (WGS) entry which is preliminary data.</text>
</comment>
<name>A0A929FCH0_LEPEC</name>
<reference evidence="2" key="1">
    <citation type="submission" date="2020-10" db="EMBL/GenBank/DDBJ databases">
        <authorList>
            <person name="Castelo-Branco R."/>
            <person name="Eusebio N."/>
            <person name="Adriana R."/>
            <person name="Vieira A."/>
            <person name="Brugerolle De Fraissinette N."/>
            <person name="Rezende De Castro R."/>
            <person name="Schneider M.P."/>
            <person name="Vasconcelos V."/>
            <person name="Leao P.N."/>
        </authorList>
    </citation>
    <scope>NUCLEOTIDE SEQUENCE</scope>
    <source>
        <strain evidence="2">LEGE 11479</strain>
    </source>
</reference>
<proteinExistence type="predicted"/>
<gene>
    <name evidence="2" type="ORF">IQ260_25785</name>
</gene>
<protein>
    <submittedName>
        <fullName evidence="2">Uncharacterized protein</fullName>
    </submittedName>
</protein>
<dbReference type="AlphaFoldDB" id="A0A929FCH0"/>
<evidence type="ECO:0000313" key="2">
    <source>
        <dbReference type="EMBL" id="MBE9070057.1"/>
    </source>
</evidence>
<keyword evidence="1" id="KW-0472">Membrane</keyword>
<feature type="transmembrane region" description="Helical" evidence="1">
    <location>
        <begin position="58"/>
        <end position="76"/>
    </location>
</feature>
<feature type="transmembrane region" description="Helical" evidence="1">
    <location>
        <begin position="12"/>
        <end position="33"/>
    </location>
</feature>
<evidence type="ECO:0000256" key="1">
    <source>
        <dbReference type="SAM" id="Phobius"/>
    </source>
</evidence>
<organism evidence="2 3">
    <name type="scientific">Leptolyngbya cf. ectocarpi LEGE 11479</name>
    <dbReference type="NCBI Taxonomy" id="1828722"/>
    <lineage>
        <taxon>Bacteria</taxon>
        <taxon>Bacillati</taxon>
        <taxon>Cyanobacteriota</taxon>
        <taxon>Cyanophyceae</taxon>
        <taxon>Leptolyngbyales</taxon>
        <taxon>Leptolyngbyaceae</taxon>
        <taxon>Leptolyngbya group</taxon>
        <taxon>Leptolyngbya</taxon>
    </lineage>
</organism>
<keyword evidence="1" id="KW-0812">Transmembrane</keyword>
<dbReference type="EMBL" id="JADEXP010000365">
    <property type="protein sequence ID" value="MBE9070057.1"/>
    <property type="molecule type" value="Genomic_DNA"/>
</dbReference>
<dbReference type="Proteomes" id="UP000615026">
    <property type="component" value="Unassembled WGS sequence"/>
</dbReference>
<evidence type="ECO:0000313" key="3">
    <source>
        <dbReference type="Proteomes" id="UP000615026"/>
    </source>
</evidence>
<accession>A0A929FCH0</accession>
<keyword evidence="3" id="KW-1185">Reference proteome</keyword>
<keyword evidence="1" id="KW-1133">Transmembrane helix</keyword>